<keyword evidence="1 5" id="KW-0328">Glycosyltransferase</keyword>
<keyword evidence="2 5" id="KW-0808">Transferase</keyword>
<evidence type="ECO:0000313" key="6">
    <source>
        <dbReference type="Proteomes" id="UP000315082"/>
    </source>
</evidence>
<dbReference type="SUPFAM" id="SSF53756">
    <property type="entry name" value="UDP-Glycosyltransferase/glycogen phosphorylase"/>
    <property type="match status" value="1"/>
</dbReference>
<feature type="domain" description="Glycosyl transferase family 1" evidence="3">
    <location>
        <begin position="168"/>
        <end position="334"/>
    </location>
</feature>
<dbReference type="AlphaFoldDB" id="A0A518JP17"/>
<keyword evidence="6" id="KW-1185">Reference proteome</keyword>
<dbReference type="GO" id="GO:0102335">
    <property type="term" value="F:N,N'-diacetylbacillosaminyl-diphospho-undecaprenol alpha-1,3-N-acetylgalactosaminyltransferase activity"/>
    <property type="evidence" value="ECO:0007669"/>
    <property type="project" value="UniProtKB-EC"/>
</dbReference>
<sequence>MLRSLLSKTRDLGISSHVVCLLGRGPLSDEIEELGVSVSYLGWKRGALPLLQIFELTRELRRTSPDLVQSWLYQSDFVAAISCLLSAKRFPLVWTVHTCSPDDRLAGWSTRNVRKLNGKMSRRIPSSIVYVSNAARSVHEGLGYFSDKGCVIPNGIDVGRFVPCAGYRDDIREELGLRSETPLVGMLARFDPSKDHRTFLSAANRVRAANPECHFVLAGNDVLPSNSPLMAMAREFEVDNCLHLLGRRDDTHRLHAAFDVEILASHAWEGFGLVVAEALACGVPCVVSDTGALSEVLSGFGEAVPEKDPVSMARACLAIMTLSRSERSEMCAKASQYVASSFSLENVAEQYVQLWGRLAARNVLPRLAS</sequence>
<dbReference type="Pfam" id="PF00534">
    <property type="entry name" value="Glycos_transf_1"/>
    <property type="match status" value="1"/>
</dbReference>
<evidence type="ECO:0000259" key="3">
    <source>
        <dbReference type="Pfam" id="PF00534"/>
    </source>
</evidence>
<dbReference type="Proteomes" id="UP000315082">
    <property type="component" value="Chromosome"/>
</dbReference>
<accession>A0A518JP17</accession>
<dbReference type="Gene3D" id="3.40.50.2000">
    <property type="entry name" value="Glycogen Phosphorylase B"/>
    <property type="match status" value="2"/>
</dbReference>
<proteinExistence type="predicted"/>
<evidence type="ECO:0000256" key="1">
    <source>
        <dbReference type="ARBA" id="ARBA00022676"/>
    </source>
</evidence>
<protein>
    <submittedName>
        <fullName evidence="5">N, N'-diacetylbacillosaminyl-diphospho-undecaprenol alpha-1,3-N-acetylgalactosaminyltransferase</fullName>
        <ecNumber evidence="5">2.4.1.290</ecNumber>
    </submittedName>
</protein>
<dbReference type="InterPro" id="IPR001296">
    <property type="entry name" value="Glyco_trans_1"/>
</dbReference>
<dbReference type="EC" id="2.4.1.290" evidence="5"/>
<evidence type="ECO:0000256" key="2">
    <source>
        <dbReference type="ARBA" id="ARBA00022679"/>
    </source>
</evidence>
<dbReference type="KEGG" id="rcf:Poly24_09510"/>
<feature type="domain" description="Glycosyltransferase subfamily 4-like N-terminal" evidence="4">
    <location>
        <begin position="4"/>
        <end position="159"/>
    </location>
</feature>
<reference evidence="5 6" key="1">
    <citation type="submission" date="2019-02" db="EMBL/GenBank/DDBJ databases">
        <title>Deep-cultivation of Planctomycetes and their phenomic and genomic characterization uncovers novel biology.</title>
        <authorList>
            <person name="Wiegand S."/>
            <person name="Jogler M."/>
            <person name="Boedeker C."/>
            <person name="Pinto D."/>
            <person name="Vollmers J."/>
            <person name="Rivas-Marin E."/>
            <person name="Kohn T."/>
            <person name="Peeters S.H."/>
            <person name="Heuer A."/>
            <person name="Rast P."/>
            <person name="Oberbeckmann S."/>
            <person name="Bunk B."/>
            <person name="Jeske O."/>
            <person name="Meyerdierks A."/>
            <person name="Storesund J.E."/>
            <person name="Kallscheuer N."/>
            <person name="Luecker S."/>
            <person name="Lage O.M."/>
            <person name="Pohl T."/>
            <person name="Merkel B.J."/>
            <person name="Hornburger P."/>
            <person name="Mueller R.-W."/>
            <person name="Bruemmer F."/>
            <person name="Labrenz M."/>
            <person name="Spormann A.M."/>
            <person name="Op den Camp H."/>
            <person name="Overmann J."/>
            <person name="Amann R."/>
            <person name="Jetten M.S.M."/>
            <person name="Mascher T."/>
            <person name="Medema M.H."/>
            <person name="Devos D.P."/>
            <person name="Kaster A.-K."/>
            <person name="Ovreas L."/>
            <person name="Rohde M."/>
            <person name="Galperin M.Y."/>
            <person name="Jogler C."/>
        </authorList>
    </citation>
    <scope>NUCLEOTIDE SEQUENCE [LARGE SCALE GENOMIC DNA]</scope>
    <source>
        <strain evidence="5 6">Poly24</strain>
    </source>
</reference>
<dbReference type="PANTHER" id="PTHR12526:SF510">
    <property type="entry name" value="D-INOSITOL 3-PHOSPHATE GLYCOSYLTRANSFERASE"/>
    <property type="match status" value="1"/>
</dbReference>
<dbReference type="Pfam" id="PF13439">
    <property type="entry name" value="Glyco_transf_4"/>
    <property type="match status" value="1"/>
</dbReference>
<gene>
    <name evidence="5" type="primary">pglA_1</name>
    <name evidence="5" type="ORF">Poly24_09510</name>
</gene>
<dbReference type="PANTHER" id="PTHR12526">
    <property type="entry name" value="GLYCOSYLTRANSFERASE"/>
    <property type="match status" value="1"/>
</dbReference>
<evidence type="ECO:0000313" key="5">
    <source>
        <dbReference type="EMBL" id="QDV67258.1"/>
    </source>
</evidence>
<organism evidence="5 6">
    <name type="scientific">Rosistilla carotiformis</name>
    <dbReference type="NCBI Taxonomy" id="2528017"/>
    <lineage>
        <taxon>Bacteria</taxon>
        <taxon>Pseudomonadati</taxon>
        <taxon>Planctomycetota</taxon>
        <taxon>Planctomycetia</taxon>
        <taxon>Pirellulales</taxon>
        <taxon>Pirellulaceae</taxon>
        <taxon>Rosistilla</taxon>
    </lineage>
</organism>
<dbReference type="EMBL" id="CP036348">
    <property type="protein sequence ID" value="QDV67258.1"/>
    <property type="molecule type" value="Genomic_DNA"/>
</dbReference>
<name>A0A518JP17_9BACT</name>
<evidence type="ECO:0000259" key="4">
    <source>
        <dbReference type="Pfam" id="PF13439"/>
    </source>
</evidence>
<dbReference type="InterPro" id="IPR028098">
    <property type="entry name" value="Glyco_trans_4-like_N"/>
</dbReference>